<proteinExistence type="predicted"/>
<dbReference type="RefSeq" id="WP_343759496.1">
    <property type="nucleotide sequence ID" value="NZ_BAAACG010000006.1"/>
</dbReference>
<evidence type="ECO:0000313" key="2">
    <source>
        <dbReference type="Proteomes" id="UP001501510"/>
    </source>
</evidence>
<evidence type="ECO:0000313" key="1">
    <source>
        <dbReference type="EMBL" id="GAA0735890.1"/>
    </source>
</evidence>
<keyword evidence="2" id="KW-1185">Reference proteome</keyword>
<dbReference type="Pfam" id="PF10076">
    <property type="entry name" value="Phage_Mu_Gp48"/>
    <property type="match status" value="1"/>
</dbReference>
<gene>
    <name evidence="1" type="ORF">GCM10008906_10190</name>
</gene>
<reference evidence="1 2" key="1">
    <citation type="journal article" date="2019" name="Int. J. Syst. Evol. Microbiol.">
        <title>The Global Catalogue of Microorganisms (GCM) 10K type strain sequencing project: providing services to taxonomists for standard genome sequencing and annotation.</title>
        <authorList>
            <consortium name="The Broad Institute Genomics Platform"/>
            <consortium name="The Broad Institute Genome Sequencing Center for Infectious Disease"/>
            <person name="Wu L."/>
            <person name="Ma J."/>
        </authorList>
    </citation>
    <scope>NUCLEOTIDE SEQUENCE [LARGE SCALE GENOMIC DNA]</scope>
    <source>
        <strain evidence="1 2">JCM 1407</strain>
    </source>
</reference>
<dbReference type="InterPro" id="IPR018755">
    <property type="entry name" value="Phage_Mu_Gp48"/>
</dbReference>
<organism evidence="1 2">
    <name type="scientific">Clostridium oceanicum</name>
    <dbReference type="NCBI Taxonomy" id="1543"/>
    <lineage>
        <taxon>Bacteria</taxon>
        <taxon>Bacillati</taxon>
        <taxon>Bacillota</taxon>
        <taxon>Clostridia</taxon>
        <taxon>Eubacteriales</taxon>
        <taxon>Clostridiaceae</taxon>
        <taxon>Clostridium</taxon>
    </lineage>
</organism>
<protein>
    <recommendedName>
        <fullName evidence="3">Phage portal protein</fullName>
    </recommendedName>
</protein>
<name>A0ABN1JCH6_9CLOT</name>
<comment type="caution">
    <text evidence="1">The sequence shown here is derived from an EMBL/GenBank/DDBJ whole genome shotgun (WGS) entry which is preliminary data.</text>
</comment>
<accession>A0ABN1JCH6</accession>
<dbReference type="Proteomes" id="UP001501510">
    <property type="component" value="Unassembled WGS sequence"/>
</dbReference>
<dbReference type="EMBL" id="BAAACG010000006">
    <property type="protein sequence ID" value="GAA0735890.1"/>
    <property type="molecule type" value="Genomic_DNA"/>
</dbReference>
<evidence type="ECO:0008006" key="3">
    <source>
        <dbReference type="Google" id="ProtNLM"/>
    </source>
</evidence>
<sequence length="206" mass="24009">MYGSIKYSTNKYASNKNISDEQIKPYTPDLMKYLPKCYRKSKVMANIETTNAKELGRLYYLKKDLLKQFFIDTATWGLTLWEEDYGIKTDLNKSYEDRREVIKAKKRGQGTVTKKMLKEVAEAFSGGECEIIEHPESYSFTVKFIGIKGIPINLAAFIDMLNIIKPAHLAYDFEYTYSIWSFLKGSKLTWSMVNTKMWKELKAYDN</sequence>